<dbReference type="AlphaFoldDB" id="A0A7R9A4J0"/>
<proteinExistence type="inferred from homology"/>
<protein>
    <recommendedName>
        <fullName evidence="7">DDHD domain-containing protein</fullName>
    </recommendedName>
</protein>
<evidence type="ECO:0008006" key="7">
    <source>
        <dbReference type="Google" id="ProtNLM"/>
    </source>
</evidence>
<name>A0A7R9A4J0_9CRUS</name>
<evidence type="ECO:0000313" key="6">
    <source>
        <dbReference type="Proteomes" id="UP000677054"/>
    </source>
</evidence>
<dbReference type="InterPro" id="IPR004177">
    <property type="entry name" value="DDHD_dom"/>
</dbReference>
<dbReference type="SMART" id="SM00454">
    <property type="entry name" value="SAM"/>
    <property type="match status" value="1"/>
</dbReference>
<organism evidence="5">
    <name type="scientific">Darwinula stevensoni</name>
    <dbReference type="NCBI Taxonomy" id="69355"/>
    <lineage>
        <taxon>Eukaryota</taxon>
        <taxon>Metazoa</taxon>
        <taxon>Ecdysozoa</taxon>
        <taxon>Arthropoda</taxon>
        <taxon>Crustacea</taxon>
        <taxon>Oligostraca</taxon>
        <taxon>Ostracoda</taxon>
        <taxon>Podocopa</taxon>
        <taxon>Podocopida</taxon>
        <taxon>Darwinulocopina</taxon>
        <taxon>Darwinuloidea</taxon>
        <taxon>Darwinulidae</taxon>
        <taxon>Darwinula</taxon>
    </lineage>
</organism>
<feature type="domain" description="WWE" evidence="3">
    <location>
        <begin position="23"/>
        <end position="107"/>
    </location>
</feature>
<feature type="region of interest" description="Disordered" evidence="2">
    <location>
        <begin position="369"/>
        <end position="392"/>
    </location>
</feature>
<dbReference type="GO" id="GO:0030134">
    <property type="term" value="C:COPII-coated ER to Golgi transport vesicle"/>
    <property type="evidence" value="ECO:0007669"/>
    <property type="project" value="TreeGrafter"/>
</dbReference>
<feature type="domain" description="DDHD" evidence="4">
    <location>
        <begin position="505"/>
        <end position="721"/>
    </location>
</feature>
<dbReference type="PANTHER" id="PTHR23509">
    <property type="entry name" value="PA-PL1 PHOSPHOLIPASE FAMILY"/>
    <property type="match status" value="1"/>
</dbReference>
<dbReference type="Pfam" id="PF23464">
    <property type="entry name" value="WWE_3"/>
    <property type="match status" value="1"/>
</dbReference>
<dbReference type="InterPro" id="IPR001660">
    <property type="entry name" value="SAM"/>
</dbReference>
<dbReference type="PANTHER" id="PTHR23509:SF10">
    <property type="entry name" value="LD21067P"/>
    <property type="match status" value="1"/>
</dbReference>
<dbReference type="EMBL" id="CAJPEV010000287">
    <property type="protein sequence ID" value="CAG0883480.1"/>
    <property type="molecule type" value="Genomic_DNA"/>
</dbReference>
<reference evidence="5" key="1">
    <citation type="submission" date="2020-11" db="EMBL/GenBank/DDBJ databases">
        <authorList>
            <person name="Tran Van P."/>
        </authorList>
    </citation>
    <scope>NUCLEOTIDE SEQUENCE</scope>
</reference>
<dbReference type="PROSITE" id="PS51043">
    <property type="entry name" value="DDHD"/>
    <property type="match status" value="1"/>
</dbReference>
<feature type="compositionally biased region" description="Polar residues" evidence="2">
    <location>
        <begin position="1"/>
        <end position="15"/>
    </location>
</feature>
<dbReference type="InterPro" id="IPR058055">
    <property type="entry name" value="PA-PLA1"/>
</dbReference>
<feature type="compositionally biased region" description="Low complexity" evidence="2">
    <location>
        <begin position="655"/>
        <end position="669"/>
    </location>
</feature>
<evidence type="ECO:0000259" key="3">
    <source>
        <dbReference type="PROSITE" id="PS50918"/>
    </source>
</evidence>
<accession>A0A7R9A4J0</accession>
<dbReference type="Gene3D" id="1.10.150.50">
    <property type="entry name" value="Transcription Factor, Ets-1"/>
    <property type="match status" value="1"/>
</dbReference>
<keyword evidence="6" id="KW-1185">Reference proteome</keyword>
<dbReference type="InterPro" id="IPR013761">
    <property type="entry name" value="SAM/pointed_sf"/>
</dbReference>
<dbReference type="Pfam" id="PF02862">
    <property type="entry name" value="DDHD"/>
    <property type="match status" value="1"/>
</dbReference>
<dbReference type="GO" id="GO:0004620">
    <property type="term" value="F:phospholipase activity"/>
    <property type="evidence" value="ECO:0007669"/>
    <property type="project" value="TreeGrafter"/>
</dbReference>
<feature type="compositionally biased region" description="Pro residues" evidence="2">
    <location>
        <begin position="744"/>
        <end position="781"/>
    </location>
</feature>
<evidence type="ECO:0000256" key="2">
    <source>
        <dbReference type="SAM" id="MobiDB-lite"/>
    </source>
</evidence>
<feature type="region of interest" description="Disordered" evidence="2">
    <location>
        <begin position="642"/>
        <end position="670"/>
    </location>
</feature>
<dbReference type="SUPFAM" id="SSF47769">
    <property type="entry name" value="SAM/Pointed domain"/>
    <property type="match status" value="1"/>
</dbReference>
<dbReference type="Pfam" id="PF02825">
    <property type="entry name" value="WWE"/>
    <property type="match status" value="1"/>
</dbReference>
<dbReference type="InterPro" id="IPR004170">
    <property type="entry name" value="WWE_dom"/>
</dbReference>
<evidence type="ECO:0000256" key="1">
    <source>
        <dbReference type="ARBA" id="ARBA00038464"/>
    </source>
</evidence>
<dbReference type="Proteomes" id="UP000677054">
    <property type="component" value="Unassembled WGS sequence"/>
</dbReference>
<dbReference type="GO" id="GO:0046872">
    <property type="term" value="F:metal ion binding"/>
    <property type="evidence" value="ECO:0007669"/>
    <property type="project" value="InterPro"/>
</dbReference>
<feature type="region of interest" description="Disordered" evidence="2">
    <location>
        <begin position="1"/>
        <end position="28"/>
    </location>
</feature>
<evidence type="ECO:0000313" key="5">
    <source>
        <dbReference type="EMBL" id="CAD7242568.1"/>
    </source>
</evidence>
<comment type="similarity">
    <text evidence="1">Belongs to the PA-PLA1 family.</text>
</comment>
<dbReference type="Pfam" id="PF00536">
    <property type="entry name" value="SAM_1"/>
    <property type="match status" value="1"/>
</dbReference>
<feature type="region of interest" description="Disordered" evidence="2">
    <location>
        <begin position="736"/>
        <end position="842"/>
    </location>
</feature>
<dbReference type="PROSITE" id="PS50918">
    <property type="entry name" value="WWE"/>
    <property type="match status" value="1"/>
</dbReference>
<dbReference type="OrthoDB" id="69269at2759"/>
<sequence length="842" mass="94067">MQASTPSSETMQSPTVIPPSFPNLADGGTDSYSPVQPHWFYSKMVDGNLAWLPFSLMDSMALEEACSSGDTEPDTLVCTDGGRYDVNIFNRTRHAAYWTEDPLPVRRATWFYKGPLESTYTPYDERFANKLEEEYRKALMTGTWHRRLEFPGGESIVIHGPNSIVHFPISLTPTEDFGGAQEGMGRPCTVKRGAEGFNIEDGEPIKIDHLVFFVHGIGAVCDFRLRNITECVDDFRSLSIQLIHSHFHSAVEDDSIGRLELLPISWHTSLHGDATGIDRRLQPITLRSIPKLRSLINDTLLDILFYTSPVYCQQVMDTVGSEINRMYHLFMERNPGFTGQVSLAGHSLGSLILFDLLLHQPSPEKSFMKKGEVMTNTKDQKSEEKDASSKEKQFTSVQELLEHLELMSYIDVFTEEKLDLTALLLCQEEEIERLGLPMGPRKKIISALNEIRASRNEEEKTIACSLTKEEDDEPKPGSTNNTTTSVSYTIGLAGTGQPSINYPVLAFHPLSFFALGSPIAMFVTVRGLENLGRDFRLPTCQYVYNIFHPYDPVAYRLETLLDPSLISLRPVLIPHHKGRKRMHLELKEAMTRVGSDLKTRFVESVRSTWNTIYHFAQFHRGAAAEQESLEAEVDKVLQQELKKHEEQEGEDDTHSQTSDTSTTASQATSLIGQINGGKRIDYVLQEKPIESFNEYLFALGAHVGYWESEDTMLLILKELYASQGIQADTHVHHELQVQSMSSIQPPPPTLPSHFLPPPPVPPPTLPSHFHPSPPAPPPTFPQPSTSFSTPLFPSVPPGPAPYQIPTIAPATSIPVGMDPTAPPERRDVGPPPITGFVSKTKK</sequence>
<evidence type="ECO:0000259" key="4">
    <source>
        <dbReference type="PROSITE" id="PS51043"/>
    </source>
</evidence>
<dbReference type="SMART" id="SM01127">
    <property type="entry name" value="DDHD"/>
    <property type="match status" value="1"/>
</dbReference>
<gene>
    <name evidence="5" type="ORF">DSTB1V02_LOCUS2530</name>
</gene>
<dbReference type="InterPro" id="IPR057825">
    <property type="entry name" value="WWE_SEC23-DDH2"/>
</dbReference>
<feature type="compositionally biased region" description="Pro residues" evidence="2">
    <location>
        <begin position="793"/>
        <end position="802"/>
    </location>
</feature>
<feature type="compositionally biased region" description="Low complexity" evidence="2">
    <location>
        <begin position="782"/>
        <end position="792"/>
    </location>
</feature>
<dbReference type="EMBL" id="LR899804">
    <property type="protein sequence ID" value="CAD7242568.1"/>
    <property type="molecule type" value="Genomic_DNA"/>
</dbReference>